<dbReference type="GO" id="GO:0004185">
    <property type="term" value="F:serine-type carboxypeptidase activity"/>
    <property type="evidence" value="ECO:0007669"/>
    <property type="project" value="InterPro"/>
</dbReference>
<dbReference type="InterPro" id="IPR001563">
    <property type="entry name" value="Peptidase_S10"/>
</dbReference>
<evidence type="ECO:0000313" key="2">
    <source>
        <dbReference type="EMBL" id="KAK9169420.1"/>
    </source>
</evidence>
<dbReference type="SUPFAM" id="SSF53474">
    <property type="entry name" value="alpha/beta-Hydrolases"/>
    <property type="match status" value="1"/>
</dbReference>
<dbReference type="EMBL" id="JBBNAF010000001">
    <property type="protein sequence ID" value="KAK9169420.1"/>
    <property type="molecule type" value="Genomic_DNA"/>
</dbReference>
<comment type="caution">
    <text evidence="2">The sequence shown here is derived from an EMBL/GenBank/DDBJ whole genome shotgun (WGS) entry which is preliminary data.</text>
</comment>
<keyword evidence="3" id="KW-1185">Reference proteome</keyword>
<proteinExistence type="inferred from homology"/>
<name>A0AAP0Q6K6_9MAGN</name>
<evidence type="ECO:0000256" key="1">
    <source>
        <dbReference type="ARBA" id="ARBA00009431"/>
    </source>
</evidence>
<sequence length="145" mass="16541">MSILDLLRRSFLLFGERRGQGFSITLSESEAFFTRHPQFAKNAFFITGESYARRYIPAFAARVLQVSKAKEGLHVNLKFLNQKPVRHALGVSDIEFISCSPAMCYDMLMDWMRNMKVGIEIHSCTKESSNLGSNTKIVNTRTVNR</sequence>
<accession>A0AAP0Q6K6</accession>
<dbReference type="Gene3D" id="3.40.50.1820">
    <property type="entry name" value="alpha/beta hydrolase"/>
    <property type="match status" value="1"/>
</dbReference>
<organism evidence="2 3">
    <name type="scientific">Stephania yunnanensis</name>
    <dbReference type="NCBI Taxonomy" id="152371"/>
    <lineage>
        <taxon>Eukaryota</taxon>
        <taxon>Viridiplantae</taxon>
        <taxon>Streptophyta</taxon>
        <taxon>Embryophyta</taxon>
        <taxon>Tracheophyta</taxon>
        <taxon>Spermatophyta</taxon>
        <taxon>Magnoliopsida</taxon>
        <taxon>Ranunculales</taxon>
        <taxon>Menispermaceae</taxon>
        <taxon>Menispermoideae</taxon>
        <taxon>Cissampelideae</taxon>
        <taxon>Stephania</taxon>
    </lineage>
</organism>
<protein>
    <submittedName>
        <fullName evidence="2">Uncharacterized protein</fullName>
    </submittedName>
</protein>
<gene>
    <name evidence="2" type="ORF">Syun_001560</name>
</gene>
<dbReference type="AlphaFoldDB" id="A0AAP0Q6K6"/>
<dbReference type="Proteomes" id="UP001420932">
    <property type="component" value="Unassembled WGS sequence"/>
</dbReference>
<reference evidence="2 3" key="1">
    <citation type="submission" date="2024-01" db="EMBL/GenBank/DDBJ databases">
        <title>Genome assemblies of Stephania.</title>
        <authorList>
            <person name="Yang L."/>
        </authorList>
    </citation>
    <scope>NUCLEOTIDE SEQUENCE [LARGE SCALE GENOMIC DNA]</scope>
    <source>
        <strain evidence="2">YNDBR</strain>
        <tissue evidence="2">Leaf</tissue>
    </source>
</reference>
<dbReference type="InterPro" id="IPR029058">
    <property type="entry name" value="AB_hydrolase_fold"/>
</dbReference>
<dbReference type="GO" id="GO:0006508">
    <property type="term" value="P:proteolysis"/>
    <property type="evidence" value="ECO:0007669"/>
    <property type="project" value="InterPro"/>
</dbReference>
<comment type="similarity">
    <text evidence="1">Belongs to the peptidase S10 family.</text>
</comment>
<dbReference type="Pfam" id="PF00450">
    <property type="entry name" value="Peptidase_S10"/>
    <property type="match status" value="1"/>
</dbReference>
<dbReference type="PRINTS" id="PR00724">
    <property type="entry name" value="CRBOXYPTASEC"/>
</dbReference>
<evidence type="ECO:0000313" key="3">
    <source>
        <dbReference type="Proteomes" id="UP001420932"/>
    </source>
</evidence>